<keyword evidence="2" id="KW-1185">Reference proteome</keyword>
<sequence length="399" mass="46339">MKKLLGLVPLFALTIMFVQCTGNSKRVNIVAMESHKTTHIQYDSIISMERLKEMGIDRDTLLKHIELQENAWFGGDFRDDQSKPRYIPTREDFLLTIPLVEHYLYAHGFKKPSKELFAKRVKQVFGYDLGTSATSTFVNISHEEGFDFASSFFAIEDKGFITYNWLLRDLISVDGNTIKLKNTTLKQILLLNKFLIYNDTGALKQLEQSRYKGEADEIGDYYNSARMLDDLLTGYSYFGSPELNQWFFNKERDNPFAFLCYIFDKGKGNNLIVHPELIATIEKNTTGKNSSYYNEKFLIYVYQVLQDEDGMNAAQFNLEQKARMFCYLANSEYKMRNKYADYIPSTDWPRTSITYVIMTNCEKIYRYARAHKFFGISSPKMMDEIEQEGLELNPPGGDE</sequence>
<dbReference type="Proteomes" id="UP000003167">
    <property type="component" value="Unassembled WGS sequence"/>
</dbReference>
<dbReference type="RefSeq" id="WP_008566203.1">
    <property type="nucleotide sequence ID" value="NZ_JH594508.1"/>
</dbReference>
<organism evidence="1 2">
    <name type="scientific">Segatella maculosa OT 289</name>
    <dbReference type="NCBI Taxonomy" id="999422"/>
    <lineage>
        <taxon>Bacteria</taxon>
        <taxon>Pseudomonadati</taxon>
        <taxon>Bacteroidota</taxon>
        <taxon>Bacteroidia</taxon>
        <taxon>Bacteroidales</taxon>
        <taxon>Prevotellaceae</taxon>
        <taxon>Segatella</taxon>
    </lineage>
</organism>
<reference evidence="1 2" key="1">
    <citation type="submission" date="2011-12" db="EMBL/GenBank/DDBJ databases">
        <title>The Genome Sequence of Prevotella maculosa OT 289.</title>
        <authorList>
            <consortium name="The Broad Institute Genome Sequencing Platform"/>
            <person name="Earl A."/>
            <person name="Ward D."/>
            <person name="Feldgarden M."/>
            <person name="Gevers D."/>
            <person name="Izard J."/>
            <person name="Blanton J.M."/>
            <person name="Mathney J."/>
            <person name="Tanner A.C."/>
            <person name="Dewhirst F.E."/>
            <person name="Young S.K."/>
            <person name="Zeng Q."/>
            <person name="Gargeya S."/>
            <person name="Fitzgerald M."/>
            <person name="Haas B."/>
            <person name="Abouelleil A."/>
            <person name="Alvarado L."/>
            <person name="Arachchi H.M."/>
            <person name="Berlin A."/>
            <person name="Chapman S.B."/>
            <person name="Gearin G."/>
            <person name="Goldberg J."/>
            <person name="Griggs A."/>
            <person name="Gujja S."/>
            <person name="Hansen M."/>
            <person name="Heiman D."/>
            <person name="Howarth C."/>
            <person name="Larimer J."/>
            <person name="Lui A."/>
            <person name="MacDonald P.J.P."/>
            <person name="McCowen C."/>
            <person name="Montmayeur A."/>
            <person name="Murphy C."/>
            <person name="Neiman D."/>
            <person name="Pearson M."/>
            <person name="Priest M."/>
            <person name="Roberts A."/>
            <person name="Saif S."/>
            <person name="Shea T."/>
            <person name="Sisk P."/>
            <person name="Stolte C."/>
            <person name="Sykes S."/>
            <person name="Wortman J."/>
            <person name="Nusbaum C."/>
            <person name="Birren B."/>
        </authorList>
    </citation>
    <scope>NUCLEOTIDE SEQUENCE [LARGE SCALE GENOMIC DNA]</scope>
    <source>
        <strain evidence="1 2">OT 289</strain>
    </source>
</reference>
<gene>
    <name evidence="1" type="ORF">HMPREF9944_02141</name>
</gene>
<proteinExistence type="predicted"/>
<dbReference type="HOGENOM" id="CLU_690495_0_0_10"/>
<comment type="caution">
    <text evidence="1">The sequence shown here is derived from an EMBL/GenBank/DDBJ whole genome shotgun (WGS) entry which is preliminary data.</text>
</comment>
<accession>H1HPP7</accession>
<dbReference type="AlphaFoldDB" id="H1HPP7"/>
<dbReference type="EMBL" id="AGEK01000036">
    <property type="protein sequence ID" value="EHO67844.1"/>
    <property type="molecule type" value="Genomic_DNA"/>
</dbReference>
<dbReference type="PATRIC" id="fig|999422.3.peg.2252"/>
<evidence type="ECO:0000313" key="2">
    <source>
        <dbReference type="Proteomes" id="UP000003167"/>
    </source>
</evidence>
<dbReference type="OrthoDB" id="1067770at2"/>
<evidence type="ECO:0000313" key="1">
    <source>
        <dbReference type="EMBL" id="EHO67844.1"/>
    </source>
</evidence>
<protein>
    <submittedName>
        <fullName evidence="1">Uncharacterized protein</fullName>
    </submittedName>
</protein>
<name>H1HPP7_9BACT</name>